<proteinExistence type="predicted"/>
<accession>A0A0K1H0B5</accession>
<dbReference type="EMBL" id="KP796148">
    <property type="protein sequence ID" value="AKT72903.1"/>
    <property type="molecule type" value="Genomic_DNA"/>
</dbReference>
<gene>
    <name evidence="2" type="primary">CyUL147A</name>
</gene>
<sequence>MKTAMLYFLCLLSMSHASDVCQAGSSDSSSVTTSCTTSINSGGCLAYVVFCLIVVWLFLTYCLVL</sequence>
<dbReference type="Proteomes" id="UP000118435">
    <property type="component" value="Segment"/>
</dbReference>
<keyword evidence="1" id="KW-0812">Transmembrane</keyword>
<feature type="transmembrane region" description="Helical" evidence="1">
    <location>
        <begin position="45"/>
        <end position="64"/>
    </location>
</feature>
<reference evidence="2 3" key="1">
    <citation type="journal article" date="2016" name="BMC Genomics">
        <title>A novel strain of cynomolgus macaque cytomegalovirus: implications for host-virus co-evolution.</title>
        <authorList>
            <person name="Russell J.N."/>
            <person name="Marsh A.K."/>
            <person name="Willer D.O."/>
            <person name="Ambagala A.P."/>
            <person name="Dzamba M."/>
            <person name="Chan J.K."/>
            <person name="Pilon R."/>
            <person name="Fournier J."/>
            <person name="Brudno M."/>
            <person name="Antony J.M."/>
            <person name="Sandstrom P."/>
            <person name="Evans B.J."/>
            <person name="MacDonald K.S."/>
        </authorList>
    </citation>
    <scope>NUCLEOTIDE SEQUENCE [LARGE SCALE GENOMIC DNA]</scope>
    <source>
        <strain evidence="2">Mauritius</strain>
    </source>
</reference>
<name>A0A0K1H0B5_9BETA</name>
<evidence type="ECO:0000256" key="1">
    <source>
        <dbReference type="SAM" id="Phobius"/>
    </source>
</evidence>
<protein>
    <submittedName>
        <fullName evidence="2">Protein UL147A</fullName>
    </submittedName>
</protein>
<evidence type="ECO:0000313" key="2">
    <source>
        <dbReference type="EMBL" id="AKT72903.1"/>
    </source>
</evidence>
<evidence type="ECO:0000313" key="3">
    <source>
        <dbReference type="Proteomes" id="UP000118435"/>
    </source>
</evidence>
<organism evidence="2 3">
    <name type="scientific">Cynomolgus macaque cytomegalovirus strain Mauritius</name>
    <dbReference type="NCBI Taxonomy" id="1690255"/>
    <lineage>
        <taxon>Viruses</taxon>
        <taxon>Duplodnaviria</taxon>
        <taxon>Heunggongvirae</taxon>
        <taxon>Peploviricota</taxon>
        <taxon>Herviviricetes</taxon>
        <taxon>Herpesvirales</taxon>
        <taxon>Orthoherpesviridae</taxon>
        <taxon>Betaherpesvirinae</taxon>
        <taxon>Cytomegalovirus</taxon>
        <taxon>Cytomegalovirus macacinebeta3</taxon>
    </lineage>
</organism>
<keyword evidence="1" id="KW-1133">Transmembrane helix</keyword>
<keyword evidence="1" id="KW-0472">Membrane</keyword>